<keyword evidence="3" id="KW-1185">Reference proteome</keyword>
<dbReference type="AlphaFoldDB" id="A0A2T2N4C7"/>
<sequence>MSHGMGTGAPAFGVFYPFPCLFRVNFFLQFYNSSSSSSIRFVCFAFFSILSSGWSAWHSLHPYHSRIHWRLQPNPTLYSPINIICQPPHIHLVCCMHRFASLIAP</sequence>
<name>A0A2T2N4C7_CORCC</name>
<dbReference type="EMBL" id="KZ678150">
    <property type="protein sequence ID" value="PSN60250.1"/>
    <property type="molecule type" value="Genomic_DNA"/>
</dbReference>
<protein>
    <submittedName>
        <fullName evidence="2">Uncharacterized protein</fullName>
    </submittedName>
</protein>
<keyword evidence="1" id="KW-0812">Transmembrane</keyword>
<accession>A0A2T2N4C7</accession>
<proteinExistence type="predicted"/>
<evidence type="ECO:0000313" key="3">
    <source>
        <dbReference type="Proteomes" id="UP000240883"/>
    </source>
</evidence>
<keyword evidence="1" id="KW-1133">Transmembrane helix</keyword>
<feature type="transmembrane region" description="Helical" evidence="1">
    <location>
        <begin position="12"/>
        <end position="31"/>
    </location>
</feature>
<dbReference type="Proteomes" id="UP000240883">
    <property type="component" value="Unassembled WGS sequence"/>
</dbReference>
<organism evidence="2 3">
    <name type="scientific">Corynespora cassiicola Philippines</name>
    <dbReference type="NCBI Taxonomy" id="1448308"/>
    <lineage>
        <taxon>Eukaryota</taxon>
        <taxon>Fungi</taxon>
        <taxon>Dikarya</taxon>
        <taxon>Ascomycota</taxon>
        <taxon>Pezizomycotina</taxon>
        <taxon>Dothideomycetes</taxon>
        <taxon>Pleosporomycetidae</taxon>
        <taxon>Pleosporales</taxon>
        <taxon>Corynesporascaceae</taxon>
        <taxon>Corynespora</taxon>
    </lineage>
</organism>
<reference evidence="2 3" key="1">
    <citation type="journal article" date="2018" name="Front. Microbiol.">
        <title>Genome-Wide Analysis of Corynespora cassiicola Leaf Fall Disease Putative Effectors.</title>
        <authorList>
            <person name="Lopez D."/>
            <person name="Ribeiro S."/>
            <person name="Label P."/>
            <person name="Fumanal B."/>
            <person name="Venisse J.S."/>
            <person name="Kohler A."/>
            <person name="de Oliveira R.R."/>
            <person name="Labutti K."/>
            <person name="Lipzen A."/>
            <person name="Lail K."/>
            <person name="Bauer D."/>
            <person name="Ohm R.A."/>
            <person name="Barry K.W."/>
            <person name="Spatafora J."/>
            <person name="Grigoriev I.V."/>
            <person name="Martin F.M."/>
            <person name="Pujade-Renaud V."/>
        </authorList>
    </citation>
    <scope>NUCLEOTIDE SEQUENCE [LARGE SCALE GENOMIC DNA]</scope>
    <source>
        <strain evidence="2 3">Philippines</strain>
    </source>
</reference>
<evidence type="ECO:0000313" key="2">
    <source>
        <dbReference type="EMBL" id="PSN60250.1"/>
    </source>
</evidence>
<evidence type="ECO:0000256" key="1">
    <source>
        <dbReference type="SAM" id="Phobius"/>
    </source>
</evidence>
<keyword evidence="1" id="KW-0472">Membrane</keyword>
<feature type="transmembrane region" description="Helical" evidence="1">
    <location>
        <begin position="37"/>
        <end position="57"/>
    </location>
</feature>
<gene>
    <name evidence="2" type="ORF">BS50DRAFT_212799</name>
</gene>